<evidence type="ECO:0000313" key="3">
    <source>
        <dbReference type="Proteomes" id="UP000813444"/>
    </source>
</evidence>
<feature type="transmembrane region" description="Helical" evidence="1">
    <location>
        <begin position="354"/>
        <end position="381"/>
    </location>
</feature>
<sequence>MEKEQFEELINRITFADSTEAFWYSHTPTAHHGWVNGATFTDNLRSYEWLSSKQQQIDIVVLSGSPRFTKIGSTKEEFQVLLERFRIPRPYLHAIFCNNGQFAYLIGHSTIDANETRSSLHIIMQTPHSVIGAFSVALSISPASGSVAGLIITENRQDCDIIIRALEARRDQIDECPLHIFTLLCEDLDRRNEKWREHWDMGLVQAERHVGTTSYYSAASNGSRRAINPKVPYESVVRDLQALTTNLTWLGATNNFEQSALRFATSLIQIYQDIRVELGSPPLRSSAYERVWQPIRYLENATEMRQHQMAGLQQRADSQIRVLYSRITQRDSLLNLEIADDSRRIALFSREDSIAVHTISIMTLFFLPATLVATICSSGIFEFQEDTIVVARQWWILLVVTVGLTVVILITWTLYLRWARNSDPIVSASTEGRNAQSDGKHVKMARGFDPISRQ</sequence>
<dbReference type="EMBL" id="JAGPNK010000019">
    <property type="protein sequence ID" value="KAH7305240.1"/>
    <property type="molecule type" value="Genomic_DNA"/>
</dbReference>
<proteinExistence type="predicted"/>
<keyword evidence="3" id="KW-1185">Reference proteome</keyword>
<dbReference type="OrthoDB" id="3561681at2759"/>
<keyword evidence="1" id="KW-1133">Transmembrane helix</keyword>
<gene>
    <name evidence="2" type="ORF">B0I35DRAFT_444205</name>
</gene>
<organism evidence="2 3">
    <name type="scientific">Stachybotrys elegans</name>
    <dbReference type="NCBI Taxonomy" id="80388"/>
    <lineage>
        <taxon>Eukaryota</taxon>
        <taxon>Fungi</taxon>
        <taxon>Dikarya</taxon>
        <taxon>Ascomycota</taxon>
        <taxon>Pezizomycotina</taxon>
        <taxon>Sordariomycetes</taxon>
        <taxon>Hypocreomycetidae</taxon>
        <taxon>Hypocreales</taxon>
        <taxon>Stachybotryaceae</taxon>
        <taxon>Stachybotrys</taxon>
    </lineage>
</organism>
<dbReference type="Proteomes" id="UP000813444">
    <property type="component" value="Unassembled WGS sequence"/>
</dbReference>
<dbReference type="AlphaFoldDB" id="A0A8K0SJ42"/>
<keyword evidence="1" id="KW-0472">Membrane</keyword>
<feature type="transmembrane region" description="Helical" evidence="1">
    <location>
        <begin position="393"/>
        <end position="415"/>
    </location>
</feature>
<comment type="caution">
    <text evidence="2">The sequence shown here is derived from an EMBL/GenBank/DDBJ whole genome shotgun (WGS) entry which is preliminary data.</text>
</comment>
<accession>A0A8K0SJ42</accession>
<protein>
    <submittedName>
        <fullName evidence="2">Uncharacterized protein</fullName>
    </submittedName>
</protein>
<name>A0A8K0SJ42_9HYPO</name>
<reference evidence="2" key="1">
    <citation type="journal article" date="2021" name="Nat. Commun.">
        <title>Genetic determinants of endophytism in the Arabidopsis root mycobiome.</title>
        <authorList>
            <person name="Mesny F."/>
            <person name="Miyauchi S."/>
            <person name="Thiergart T."/>
            <person name="Pickel B."/>
            <person name="Atanasova L."/>
            <person name="Karlsson M."/>
            <person name="Huettel B."/>
            <person name="Barry K.W."/>
            <person name="Haridas S."/>
            <person name="Chen C."/>
            <person name="Bauer D."/>
            <person name="Andreopoulos W."/>
            <person name="Pangilinan J."/>
            <person name="LaButti K."/>
            <person name="Riley R."/>
            <person name="Lipzen A."/>
            <person name="Clum A."/>
            <person name="Drula E."/>
            <person name="Henrissat B."/>
            <person name="Kohler A."/>
            <person name="Grigoriev I.V."/>
            <person name="Martin F.M."/>
            <person name="Hacquard S."/>
        </authorList>
    </citation>
    <scope>NUCLEOTIDE SEQUENCE</scope>
    <source>
        <strain evidence="2">MPI-CAGE-CH-0235</strain>
    </source>
</reference>
<evidence type="ECO:0000313" key="2">
    <source>
        <dbReference type="EMBL" id="KAH7305240.1"/>
    </source>
</evidence>
<keyword evidence="1" id="KW-0812">Transmembrane</keyword>
<dbReference type="Gene3D" id="1.20.58.340">
    <property type="entry name" value="Magnesium transport protein CorA, transmembrane region"/>
    <property type="match status" value="1"/>
</dbReference>
<evidence type="ECO:0000256" key="1">
    <source>
        <dbReference type="SAM" id="Phobius"/>
    </source>
</evidence>